<reference evidence="1" key="1">
    <citation type="submission" date="2020-04" db="EMBL/GenBank/DDBJ databases">
        <authorList>
            <person name="Alioto T."/>
            <person name="Alioto T."/>
            <person name="Gomez Garrido J."/>
        </authorList>
    </citation>
    <scope>NUCLEOTIDE SEQUENCE</scope>
    <source>
        <strain evidence="1">A484AB</strain>
    </source>
</reference>
<accession>A0A7D9LL17</accession>
<dbReference type="GO" id="GO:0016874">
    <property type="term" value="F:ligase activity"/>
    <property type="evidence" value="ECO:0007669"/>
    <property type="project" value="UniProtKB-KW"/>
</dbReference>
<evidence type="ECO:0000313" key="2">
    <source>
        <dbReference type="Proteomes" id="UP001152795"/>
    </source>
</evidence>
<keyword evidence="1" id="KW-0436">Ligase</keyword>
<dbReference type="AlphaFoldDB" id="A0A7D9LL17"/>
<evidence type="ECO:0000313" key="1">
    <source>
        <dbReference type="EMBL" id="CAB4034784.1"/>
    </source>
</evidence>
<keyword evidence="2" id="KW-1185">Reference proteome</keyword>
<comment type="caution">
    <text evidence="1">The sequence shown here is derived from an EMBL/GenBank/DDBJ whole genome shotgun (WGS) entry which is preliminary data.</text>
</comment>
<dbReference type="OrthoDB" id="6597828at2759"/>
<organism evidence="1 2">
    <name type="scientific">Paramuricea clavata</name>
    <name type="common">Red gorgonian</name>
    <name type="synonym">Violescent sea-whip</name>
    <dbReference type="NCBI Taxonomy" id="317549"/>
    <lineage>
        <taxon>Eukaryota</taxon>
        <taxon>Metazoa</taxon>
        <taxon>Cnidaria</taxon>
        <taxon>Anthozoa</taxon>
        <taxon>Octocorallia</taxon>
        <taxon>Malacalcyonacea</taxon>
        <taxon>Plexauridae</taxon>
        <taxon>Paramuricea</taxon>
    </lineage>
</organism>
<name>A0A7D9LL17_PARCT</name>
<dbReference type="Proteomes" id="UP001152795">
    <property type="component" value="Unassembled WGS sequence"/>
</dbReference>
<dbReference type="InterPro" id="IPR012337">
    <property type="entry name" value="RNaseH-like_sf"/>
</dbReference>
<dbReference type="SUPFAM" id="SSF53098">
    <property type="entry name" value="Ribonuclease H-like"/>
    <property type="match status" value="1"/>
</dbReference>
<gene>
    <name evidence="1" type="ORF">PACLA_8A017927</name>
</gene>
<dbReference type="EMBL" id="CACRXK020020414">
    <property type="protein sequence ID" value="CAB4034784.1"/>
    <property type="molecule type" value="Genomic_DNA"/>
</dbReference>
<sequence>MTSNCQLPIANAHEEAERLNDCDKTWCDKSDKHPWVRVFKKWNDEKLQGLVCIAIDAYNDSQVETLSARSWPSRSLAVEHSNHVLHHFESQGWDADFVPFDPPASCYHYRDPMLYAEIRNIIAKQEMKKVAQLLKDCLCYSVQIDGSADKLQVDSKFITARYVPCDEVSVKTVFLGIASSDLGGAEGLLDSFTTCIENIGINTDKLVGVTTDGENANTEKNAGLWKLLQDYIGRDILTIWCVCHRSDLALESVQAEVPELTIWMSNVLAVATFFRTSPRRTKLLHKVVPHSMATERVVSHYNNVKTWGRSSLNPETINGILHISLNGKGASFFDPRPVVSEFLTSKERRNREPCEELYKQREFVKHFFKQESGCL</sequence>
<protein>
    <submittedName>
        <fullName evidence="1">E3 SUMO- ligase KIAA1586-like isoform X3</fullName>
    </submittedName>
</protein>
<dbReference type="PANTHER" id="PTHR46880:SF5">
    <property type="entry name" value="DUF4371 DOMAIN-CONTAINING PROTEIN"/>
    <property type="match status" value="1"/>
</dbReference>
<proteinExistence type="predicted"/>
<dbReference type="PANTHER" id="PTHR46880">
    <property type="entry name" value="RAS-ASSOCIATING DOMAIN-CONTAINING PROTEIN"/>
    <property type="match status" value="1"/>
</dbReference>